<proteinExistence type="predicted"/>
<dbReference type="Proteomes" id="UP000488299">
    <property type="component" value="Unassembled WGS sequence"/>
</dbReference>
<evidence type="ECO:0000313" key="2">
    <source>
        <dbReference type="EMBL" id="KAB7728441.1"/>
    </source>
</evidence>
<keyword evidence="3" id="KW-1185">Reference proteome</keyword>
<dbReference type="InterPro" id="IPR008538">
    <property type="entry name" value="Uma2"/>
</dbReference>
<dbReference type="SUPFAM" id="SSF52980">
    <property type="entry name" value="Restriction endonuclease-like"/>
    <property type="match status" value="1"/>
</dbReference>
<dbReference type="CDD" id="cd06260">
    <property type="entry name" value="DUF820-like"/>
    <property type="match status" value="1"/>
</dbReference>
<gene>
    <name evidence="2" type="ORF">F5984_18900</name>
</gene>
<keyword evidence="2" id="KW-0378">Hydrolase</keyword>
<evidence type="ECO:0000259" key="1">
    <source>
        <dbReference type="Pfam" id="PF05685"/>
    </source>
</evidence>
<dbReference type="Pfam" id="PF05685">
    <property type="entry name" value="Uma2"/>
    <property type="match status" value="1"/>
</dbReference>
<feature type="domain" description="Putative restriction endonuclease" evidence="1">
    <location>
        <begin position="11"/>
        <end position="182"/>
    </location>
</feature>
<keyword evidence="2" id="KW-0255">Endonuclease</keyword>
<dbReference type="InterPro" id="IPR012296">
    <property type="entry name" value="Nuclease_put_TT1808"/>
</dbReference>
<name>A0A7J5TXZ6_9BACT</name>
<evidence type="ECO:0000313" key="3">
    <source>
        <dbReference type="Proteomes" id="UP000488299"/>
    </source>
</evidence>
<protein>
    <submittedName>
        <fullName evidence="2">Uma2 family endonuclease</fullName>
    </submittedName>
</protein>
<dbReference type="RefSeq" id="WP_152125789.1">
    <property type="nucleotide sequence ID" value="NZ_WELI01000008.1"/>
</dbReference>
<accession>A0A7J5TXZ6</accession>
<keyword evidence="2" id="KW-0540">Nuclease</keyword>
<dbReference type="EMBL" id="WELI01000008">
    <property type="protein sequence ID" value="KAB7728441.1"/>
    <property type="molecule type" value="Genomic_DNA"/>
</dbReference>
<dbReference type="GO" id="GO:0004519">
    <property type="term" value="F:endonuclease activity"/>
    <property type="evidence" value="ECO:0007669"/>
    <property type="project" value="UniProtKB-KW"/>
</dbReference>
<comment type="caution">
    <text evidence="2">The sequence shown here is derived from an EMBL/GenBank/DDBJ whole genome shotgun (WGS) entry which is preliminary data.</text>
</comment>
<dbReference type="PANTHER" id="PTHR34107">
    <property type="entry name" value="SLL0198 PROTEIN-RELATED"/>
    <property type="match status" value="1"/>
</dbReference>
<reference evidence="2 3" key="1">
    <citation type="submission" date="2019-10" db="EMBL/GenBank/DDBJ databases">
        <title>Rudanella paleaurantiibacter sp. nov., isolated from sludge.</title>
        <authorList>
            <person name="Xu S.Q."/>
        </authorList>
    </citation>
    <scope>NUCLEOTIDE SEQUENCE [LARGE SCALE GENOMIC DNA]</scope>
    <source>
        <strain evidence="2 3">HX-22-17</strain>
    </source>
</reference>
<organism evidence="2 3">
    <name type="scientific">Rudanella paleaurantiibacter</name>
    <dbReference type="NCBI Taxonomy" id="2614655"/>
    <lineage>
        <taxon>Bacteria</taxon>
        <taxon>Pseudomonadati</taxon>
        <taxon>Bacteroidota</taxon>
        <taxon>Cytophagia</taxon>
        <taxon>Cytophagales</taxon>
        <taxon>Cytophagaceae</taxon>
        <taxon>Rudanella</taxon>
    </lineage>
</organism>
<dbReference type="Gene3D" id="3.90.1570.10">
    <property type="entry name" value="tt1808, chain A"/>
    <property type="match status" value="1"/>
</dbReference>
<sequence length="188" mass="20550">METITKPMTYEEFRAMEFSAEEEKANVFELIDGEIVAKNHPTATHQSVLLELAVLVKNFLSTTKSGKAFIAPFGVVPEPNTDVQPDLFVLLDANLPNLQEDGFFGAPDLVVEIISPSSIRLDRNTKFKLYERTGVAEYWIVDPRNQSIEVYGRTTAGFDLVSFAAESGTVESGVLAGLSVDVTAVFAG</sequence>
<dbReference type="PANTHER" id="PTHR34107:SF4">
    <property type="entry name" value="SLL1222 PROTEIN"/>
    <property type="match status" value="1"/>
</dbReference>
<dbReference type="InterPro" id="IPR011335">
    <property type="entry name" value="Restrct_endonuc-II-like"/>
</dbReference>
<dbReference type="AlphaFoldDB" id="A0A7J5TXZ6"/>